<dbReference type="RefSeq" id="WP_161920337.1">
    <property type="nucleotide sequence ID" value="NZ_JAACYS010000024.1"/>
</dbReference>
<feature type="transmembrane region" description="Helical" evidence="1">
    <location>
        <begin position="6"/>
        <end position="26"/>
    </location>
</feature>
<keyword evidence="1" id="KW-0406">Ion transport</keyword>
<keyword evidence="1" id="KW-0029">Amino-acid transport</keyword>
<dbReference type="EMBL" id="JAACYS010000024">
    <property type="protein sequence ID" value="NCU17503.1"/>
    <property type="molecule type" value="Genomic_DNA"/>
</dbReference>
<keyword evidence="1" id="KW-0739">Sodium transport</keyword>
<organism evidence="3 4">
    <name type="scientific">Pallidibacillus pasinlerensis</name>
    <dbReference type="NCBI Taxonomy" id="2703818"/>
    <lineage>
        <taxon>Bacteria</taxon>
        <taxon>Bacillati</taxon>
        <taxon>Bacillota</taxon>
        <taxon>Bacilli</taxon>
        <taxon>Bacillales</taxon>
        <taxon>Bacillaceae</taxon>
        <taxon>Pallidibacillus</taxon>
    </lineage>
</organism>
<dbReference type="InterPro" id="IPR004445">
    <property type="entry name" value="GltS"/>
</dbReference>
<name>A0ABX0A243_9BACI</name>
<feature type="transmembrane region" description="Helical" evidence="1">
    <location>
        <begin position="341"/>
        <end position="359"/>
    </location>
</feature>
<keyword evidence="1" id="KW-0813">Transport</keyword>
<dbReference type="PANTHER" id="PTHR36178">
    <property type="entry name" value="SLR0625 PROTEIN"/>
    <property type="match status" value="1"/>
</dbReference>
<feature type="transmembrane region" description="Helical" evidence="1">
    <location>
        <begin position="254"/>
        <end position="271"/>
    </location>
</feature>
<gene>
    <name evidence="3" type="primary">gltS</name>
    <name evidence="3" type="ORF">GW534_06950</name>
</gene>
<accession>A0ABX0A243</accession>
<comment type="function">
    <text evidence="1">Catalyzes the sodium-dependent transport of glutamate.</text>
</comment>
<feature type="transmembrane region" description="Helical" evidence="1">
    <location>
        <begin position="38"/>
        <end position="64"/>
    </location>
</feature>
<evidence type="ECO:0000256" key="1">
    <source>
        <dbReference type="HAMAP-Rule" id="MF_02062"/>
    </source>
</evidence>
<keyword evidence="1" id="KW-0769">Symport</keyword>
<sequence length="405" mass="42715">MFELHLDMYLTIGLAAIIFWLGNFLIKKSAFLTKYHIPAPLVGGLIFALLNTILTASGTMTITLDKTLESILMTVFFTTVGFSASLPLIRRGGKLIALILLLSVVVLTIQNLIGSSIASLFGIDPRLGVGVGSIALIGGPGTAAAFGATMESPIYGVEGATAVSLAAATFGLVAGSMMGGPTMRKRISQLEKQNQIAMSEVAATKEVDTEITPEDEEQFVSSSKSFVNAGILLALALGTGVIVSDLLAATGITFPGYMGALVMGAVIRNIVEATGKKYPVNEISTIGEVSLSLFLAMAMMGLQLWVLADLAIPIIAILAVQVLFLYLFSYFILFNLLGKSYDAAVQTVGFIGYAMGSTSNAMANMQTLTRKYGPSPASYIAIPIGGTFSDFFNAIIITAFLNFFT</sequence>
<feature type="transmembrane region" description="Helical" evidence="1">
    <location>
        <begin position="311"/>
        <end position="334"/>
    </location>
</feature>
<protein>
    <recommendedName>
        <fullName evidence="1 2">Sodium/glutamate symporter</fullName>
    </recommendedName>
</protein>
<keyword evidence="1" id="KW-0472">Membrane</keyword>
<dbReference type="Pfam" id="PF03616">
    <property type="entry name" value="Glt_symporter"/>
    <property type="match status" value="1"/>
</dbReference>
<proteinExistence type="inferred from homology"/>
<dbReference type="PANTHER" id="PTHR36178:SF1">
    <property type="entry name" value="SODIUM_GLUTAMATE SYMPORTER"/>
    <property type="match status" value="1"/>
</dbReference>
<feature type="transmembrane region" description="Helical" evidence="1">
    <location>
        <begin position="283"/>
        <end position="305"/>
    </location>
</feature>
<comment type="caution">
    <text evidence="3">The sequence shown here is derived from an EMBL/GenBank/DDBJ whole genome shotgun (WGS) entry which is preliminary data.</text>
</comment>
<feature type="transmembrane region" description="Helical" evidence="1">
    <location>
        <begin position="96"/>
        <end position="123"/>
    </location>
</feature>
<reference evidence="3 4" key="1">
    <citation type="submission" date="2020-01" db="EMBL/GenBank/DDBJ databases">
        <title>A novel Bacillus sp. from Pasinler.</title>
        <authorList>
            <person name="Adiguzel A."/>
            <person name="Ay H."/>
            <person name="Baltaci M.O."/>
        </authorList>
    </citation>
    <scope>NUCLEOTIDE SEQUENCE [LARGE SCALE GENOMIC DNA]</scope>
    <source>
        <strain evidence="3 4">P1</strain>
    </source>
</reference>
<keyword evidence="1" id="KW-1133">Transmembrane helix</keyword>
<evidence type="ECO:0000313" key="3">
    <source>
        <dbReference type="EMBL" id="NCU17503.1"/>
    </source>
</evidence>
<feature type="transmembrane region" description="Helical" evidence="1">
    <location>
        <begin position="379"/>
        <end position="404"/>
    </location>
</feature>
<keyword evidence="1" id="KW-0812">Transmembrane</keyword>
<evidence type="ECO:0000313" key="4">
    <source>
        <dbReference type="Proteomes" id="UP000743899"/>
    </source>
</evidence>
<comment type="similarity">
    <text evidence="1">Belongs to the glutamate:Na(+) symporter (ESS) (TC 2.A.27) family.</text>
</comment>
<keyword evidence="1" id="KW-1003">Cell membrane</keyword>
<dbReference type="HAMAP" id="MF_02062">
    <property type="entry name" value="GltS"/>
    <property type="match status" value="1"/>
</dbReference>
<feature type="transmembrane region" description="Helical" evidence="1">
    <location>
        <begin position="70"/>
        <end position="89"/>
    </location>
</feature>
<evidence type="ECO:0000256" key="2">
    <source>
        <dbReference type="NCBIfam" id="TIGR00210"/>
    </source>
</evidence>
<keyword evidence="4" id="KW-1185">Reference proteome</keyword>
<dbReference type="NCBIfam" id="TIGR00210">
    <property type="entry name" value="gltS"/>
    <property type="match status" value="1"/>
</dbReference>
<feature type="transmembrane region" description="Helical" evidence="1">
    <location>
        <begin position="226"/>
        <end position="248"/>
    </location>
</feature>
<feature type="transmembrane region" description="Helical" evidence="1">
    <location>
        <begin position="159"/>
        <end position="179"/>
    </location>
</feature>
<keyword evidence="1" id="KW-0915">Sodium</keyword>
<dbReference type="Proteomes" id="UP000743899">
    <property type="component" value="Unassembled WGS sequence"/>
</dbReference>
<comment type="subcellular location">
    <subcellularLocation>
        <location evidence="1">Cell membrane</location>
        <topology evidence="1">Multi-pass membrane protein</topology>
    </subcellularLocation>
</comment>